<evidence type="ECO:0000313" key="2">
    <source>
        <dbReference type="Proteomes" id="UP000440578"/>
    </source>
</evidence>
<protein>
    <submittedName>
        <fullName evidence="1">Uncharacterized protein</fullName>
    </submittedName>
</protein>
<comment type="caution">
    <text evidence="1">The sequence shown here is derived from an EMBL/GenBank/DDBJ whole genome shotgun (WGS) entry which is preliminary data.</text>
</comment>
<sequence>MTEWSTVLHNFMNVVQAAMATNKTPVADYVTKKSAKKHAKANEIKDEYRRRKSVAEQSKRLLLQIFKEVKLTSSDAIR</sequence>
<gene>
    <name evidence="1" type="ORF">FJT64_015538</name>
</gene>
<dbReference type="Proteomes" id="UP000440578">
    <property type="component" value="Unassembled WGS sequence"/>
</dbReference>
<organism evidence="1 2">
    <name type="scientific">Amphibalanus amphitrite</name>
    <name type="common">Striped barnacle</name>
    <name type="synonym">Balanus amphitrite</name>
    <dbReference type="NCBI Taxonomy" id="1232801"/>
    <lineage>
        <taxon>Eukaryota</taxon>
        <taxon>Metazoa</taxon>
        <taxon>Ecdysozoa</taxon>
        <taxon>Arthropoda</taxon>
        <taxon>Crustacea</taxon>
        <taxon>Multicrustacea</taxon>
        <taxon>Cirripedia</taxon>
        <taxon>Thoracica</taxon>
        <taxon>Thoracicalcarea</taxon>
        <taxon>Balanomorpha</taxon>
        <taxon>Balanoidea</taxon>
        <taxon>Balanidae</taxon>
        <taxon>Amphibalaninae</taxon>
        <taxon>Amphibalanus</taxon>
    </lineage>
</organism>
<dbReference type="AlphaFoldDB" id="A0A6A4X3T7"/>
<dbReference type="EMBL" id="VIIS01000062">
    <property type="protein sequence ID" value="KAF0313957.1"/>
    <property type="molecule type" value="Genomic_DNA"/>
</dbReference>
<accession>A0A6A4X3T7</accession>
<reference evidence="1 2" key="1">
    <citation type="submission" date="2019-07" db="EMBL/GenBank/DDBJ databases">
        <title>Draft genome assembly of a fouling barnacle, Amphibalanus amphitrite (Darwin, 1854): The first reference genome for Thecostraca.</title>
        <authorList>
            <person name="Kim W."/>
        </authorList>
    </citation>
    <scope>NUCLEOTIDE SEQUENCE [LARGE SCALE GENOMIC DNA]</scope>
    <source>
        <strain evidence="1">SNU_AA5</strain>
        <tissue evidence="1">Soma without cirri and trophi</tissue>
    </source>
</reference>
<name>A0A6A4X3T7_AMPAM</name>
<keyword evidence="2" id="KW-1185">Reference proteome</keyword>
<evidence type="ECO:0000313" key="1">
    <source>
        <dbReference type="EMBL" id="KAF0313957.1"/>
    </source>
</evidence>
<proteinExistence type="predicted"/>